<dbReference type="InterPro" id="IPR000847">
    <property type="entry name" value="LysR_HTH_N"/>
</dbReference>
<accession>A0A1G9Z6A0</accession>
<evidence type="ECO:0000256" key="1">
    <source>
        <dbReference type="ARBA" id="ARBA00009437"/>
    </source>
</evidence>
<protein>
    <submittedName>
        <fullName evidence="6">DNA-binding transcriptional regulator, LysR family</fullName>
    </submittedName>
</protein>
<dbReference type="Gene3D" id="3.40.190.290">
    <property type="match status" value="1"/>
</dbReference>
<name>A0A1G9Z6A0_9PSED</name>
<dbReference type="SUPFAM" id="SSF46785">
    <property type="entry name" value="Winged helix' DNA-binding domain"/>
    <property type="match status" value="1"/>
</dbReference>
<dbReference type="FunFam" id="1.10.10.10:FF:000001">
    <property type="entry name" value="LysR family transcriptional regulator"/>
    <property type="match status" value="1"/>
</dbReference>
<keyword evidence="2" id="KW-0805">Transcription regulation</keyword>
<dbReference type="SUPFAM" id="SSF53850">
    <property type="entry name" value="Periplasmic binding protein-like II"/>
    <property type="match status" value="1"/>
</dbReference>
<dbReference type="Proteomes" id="UP000242957">
    <property type="component" value="Unassembled WGS sequence"/>
</dbReference>
<dbReference type="PANTHER" id="PTHR30537:SF5">
    <property type="entry name" value="HTH-TYPE TRANSCRIPTIONAL ACTIVATOR TTDR-RELATED"/>
    <property type="match status" value="1"/>
</dbReference>
<dbReference type="CDD" id="cd08422">
    <property type="entry name" value="PBP2_CrgA_like"/>
    <property type="match status" value="1"/>
</dbReference>
<reference evidence="7" key="1">
    <citation type="submission" date="2016-10" db="EMBL/GenBank/DDBJ databases">
        <authorList>
            <person name="Varghese N."/>
            <person name="Submissions S."/>
        </authorList>
    </citation>
    <scope>NUCLEOTIDE SEQUENCE [LARGE SCALE GENOMIC DNA]</scope>
    <source>
        <strain evidence="7">JCM 21621</strain>
    </source>
</reference>
<dbReference type="Pfam" id="PF03466">
    <property type="entry name" value="LysR_substrate"/>
    <property type="match status" value="1"/>
</dbReference>
<dbReference type="GO" id="GO:0003700">
    <property type="term" value="F:DNA-binding transcription factor activity"/>
    <property type="evidence" value="ECO:0007669"/>
    <property type="project" value="InterPro"/>
</dbReference>
<evidence type="ECO:0000313" key="7">
    <source>
        <dbReference type="Proteomes" id="UP000242957"/>
    </source>
</evidence>
<dbReference type="InterPro" id="IPR005119">
    <property type="entry name" value="LysR_subst-bd"/>
</dbReference>
<dbReference type="Gene3D" id="1.10.10.10">
    <property type="entry name" value="Winged helix-like DNA-binding domain superfamily/Winged helix DNA-binding domain"/>
    <property type="match status" value="1"/>
</dbReference>
<feature type="domain" description="HTH lysR-type" evidence="5">
    <location>
        <begin position="1"/>
        <end position="59"/>
    </location>
</feature>
<dbReference type="PRINTS" id="PR00039">
    <property type="entry name" value="HTHLYSR"/>
</dbReference>
<dbReference type="PANTHER" id="PTHR30537">
    <property type="entry name" value="HTH-TYPE TRANSCRIPTIONAL REGULATOR"/>
    <property type="match status" value="1"/>
</dbReference>
<dbReference type="AlphaFoldDB" id="A0A1G9Z6A0"/>
<keyword evidence="7" id="KW-1185">Reference proteome</keyword>
<dbReference type="InterPro" id="IPR036390">
    <property type="entry name" value="WH_DNA-bd_sf"/>
</dbReference>
<comment type="similarity">
    <text evidence="1">Belongs to the LysR transcriptional regulatory family.</text>
</comment>
<dbReference type="Pfam" id="PF00126">
    <property type="entry name" value="HTH_1"/>
    <property type="match status" value="1"/>
</dbReference>
<organism evidence="6 7">
    <name type="scientific">Pseudomonas jinjuensis</name>
    <dbReference type="NCBI Taxonomy" id="198616"/>
    <lineage>
        <taxon>Bacteria</taxon>
        <taxon>Pseudomonadati</taxon>
        <taxon>Pseudomonadota</taxon>
        <taxon>Gammaproteobacteria</taxon>
        <taxon>Pseudomonadales</taxon>
        <taxon>Pseudomonadaceae</taxon>
        <taxon>Pseudomonas</taxon>
    </lineage>
</organism>
<evidence type="ECO:0000256" key="3">
    <source>
        <dbReference type="ARBA" id="ARBA00023125"/>
    </source>
</evidence>
<dbReference type="InterPro" id="IPR036388">
    <property type="entry name" value="WH-like_DNA-bd_sf"/>
</dbReference>
<keyword evidence="4" id="KW-0804">Transcription</keyword>
<dbReference type="GO" id="GO:0043565">
    <property type="term" value="F:sequence-specific DNA binding"/>
    <property type="evidence" value="ECO:0007669"/>
    <property type="project" value="TreeGrafter"/>
</dbReference>
<proteinExistence type="inferred from homology"/>
<evidence type="ECO:0000256" key="2">
    <source>
        <dbReference type="ARBA" id="ARBA00023015"/>
    </source>
</evidence>
<dbReference type="OrthoDB" id="9786526at2"/>
<dbReference type="EMBL" id="FNIJ01000001">
    <property type="protein sequence ID" value="SDN16133.1"/>
    <property type="molecule type" value="Genomic_DNA"/>
</dbReference>
<dbReference type="RefSeq" id="WP_084310307.1">
    <property type="nucleotide sequence ID" value="NZ_FNIJ01000001.1"/>
</dbReference>
<sequence>MDKLSALTMFVATAEYGNFSRAAEQLGRTPSALTKAVAQLEDELGARLFERTTRRMALTEAGHLYLEGARQALMQLRLASEGVEQLQHELRGSLHITAPPSFGPAFLTRVCCRFMRDHPQVNLEVELSDTYVDLVEGGCDLALRDGPTDLPGVIAQPLVENRILLCASPAYLQRKGGDVTLENYQQHDWLIFRHPLLNRHFWWVTQGDQRIRLTQPVPRLASDNYDFLLACLLDGQGLQFIPQWSAAPYLARGELLEVMPEYWREPSDFGPWVYMLYLFHRRNTRKVKVFIEYLKEHWRERSL</sequence>
<dbReference type="PROSITE" id="PS50931">
    <property type="entry name" value="HTH_LYSR"/>
    <property type="match status" value="1"/>
</dbReference>
<gene>
    <name evidence="6" type="ORF">SAMN05216193_101347</name>
</gene>
<evidence type="ECO:0000259" key="5">
    <source>
        <dbReference type="PROSITE" id="PS50931"/>
    </source>
</evidence>
<dbReference type="InterPro" id="IPR058163">
    <property type="entry name" value="LysR-type_TF_proteobact-type"/>
</dbReference>
<keyword evidence="3 6" id="KW-0238">DNA-binding</keyword>
<evidence type="ECO:0000256" key="4">
    <source>
        <dbReference type="ARBA" id="ARBA00023163"/>
    </source>
</evidence>
<dbReference type="STRING" id="198616.SAMN05216193_101347"/>
<evidence type="ECO:0000313" key="6">
    <source>
        <dbReference type="EMBL" id="SDN16133.1"/>
    </source>
</evidence>
<dbReference type="GO" id="GO:0006351">
    <property type="term" value="P:DNA-templated transcription"/>
    <property type="evidence" value="ECO:0007669"/>
    <property type="project" value="TreeGrafter"/>
</dbReference>